<keyword evidence="2" id="KW-1185">Reference proteome</keyword>
<evidence type="ECO:0000313" key="1">
    <source>
        <dbReference type="EMBL" id="RKN48203.1"/>
    </source>
</evidence>
<dbReference type="Proteomes" id="UP000281726">
    <property type="component" value="Unassembled WGS sequence"/>
</dbReference>
<protein>
    <submittedName>
        <fullName evidence="1">Uncharacterized protein</fullName>
    </submittedName>
</protein>
<comment type="caution">
    <text evidence="1">The sequence shown here is derived from an EMBL/GenBank/DDBJ whole genome shotgun (WGS) entry which is preliminary data.</text>
</comment>
<dbReference type="RefSeq" id="WP_120727175.1">
    <property type="nucleotide sequence ID" value="NZ_RBAK01000003.1"/>
</dbReference>
<sequence>MSTLQIPLVTATATLAAAVLAASVTLWNERRKRLLEARQTAYAKATSTLQLIRQHVVIDQMFAVQIDALRGRLRQTGDPAELRDVVRDTVESLERRRDRLLDHVLRPLLEAEAAVQVFGSARVNRAMEEASALVVDILGPEPGAFDAVRFDAAVRSLREAVRGELRIR</sequence>
<dbReference type="AlphaFoldDB" id="A0A3A9ZIM8"/>
<gene>
    <name evidence="1" type="ORF">D7223_09180</name>
</gene>
<name>A0A3A9ZIM8_9ACTN</name>
<proteinExistence type="predicted"/>
<evidence type="ECO:0000313" key="2">
    <source>
        <dbReference type="Proteomes" id="UP000281726"/>
    </source>
</evidence>
<reference evidence="1 2" key="1">
    <citation type="journal article" date="2004" name="Syst. Appl. Microbiol.">
        <title>Cryptoendolithic actinomycetes from antarctic sandstone rock samples: Micromonospora endolithica sp. nov. and two isolates related to Micromonospora coerulea Jensen 1932.</title>
        <authorList>
            <person name="Hirsch P."/>
            <person name="Mevs U."/>
            <person name="Kroppenstedt R.M."/>
            <person name="Schumann P."/>
            <person name="Stackebrandt E."/>
        </authorList>
    </citation>
    <scope>NUCLEOTIDE SEQUENCE [LARGE SCALE GENOMIC DNA]</scope>
    <source>
        <strain evidence="1 2">JCM 12677</strain>
    </source>
</reference>
<dbReference type="EMBL" id="RBAK01000003">
    <property type="protein sequence ID" value="RKN48203.1"/>
    <property type="molecule type" value="Genomic_DNA"/>
</dbReference>
<accession>A0A3A9ZIM8</accession>
<organism evidence="1 2">
    <name type="scientific">Micromonospora endolithica</name>
    <dbReference type="NCBI Taxonomy" id="230091"/>
    <lineage>
        <taxon>Bacteria</taxon>
        <taxon>Bacillati</taxon>
        <taxon>Actinomycetota</taxon>
        <taxon>Actinomycetes</taxon>
        <taxon>Micromonosporales</taxon>
        <taxon>Micromonosporaceae</taxon>
        <taxon>Micromonospora</taxon>
    </lineage>
</organism>
<dbReference type="OrthoDB" id="9931466at2"/>